<keyword evidence="8" id="KW-0547">Nucleotide-binding</keyword>
<dbReference type="Gene3D" id="1.10.8.60">
    <property type="match status" value="1"/>
</dbReference>
<keyword evidence="6 20" id="KW-0812">Transmembrane</keyword>
<evidence type="ECO:0000256" key="10">
    <source>
        <dbReference type="ARBA" id="ARBA00022801"/>
    </source>
</evidence>
<keyword evidence="17 20" id="KW-0472">Membrane</keyword>
<dbReference type="FunFam" id="3.40.1690.20:FF:000001">
    <property type="entry name" value="AFG3-like AAA ATPase 2"/>
    <property type="match status" value="1"/>
</dbReference>
<organism evidence="22 23">
    <name type="scientific">Monopterus albus</name>
    <name type="common">Swamp eel</name>
    <dbReference type="NCBI Taxonomy" id="43700"/>
    <lineage>
        <taxon>Eukaryota</taxon>
        <taxon>Metazoa</taxon>
        <taxon>Chordata</taxon>
        <taxon>Craniata</taxon>
        <taxon>Vertebrata</taxon>
        <taxon>Euteleostomi</taxon>
        <taxon>Actinopterygii</taxon>
        <taxon>Neopterygii</taxon>
        <taxon>Teleostei</taxon>
        <taxon>Neoteleostei</taxon>
        <taxon>Acanthomorphata</taxon>
        <taxon>Anabantaria</taxon>
        <taxon>Synbranchiformes</taxon>
        <taxon>Synbranchidae</taxon>
        <taxon>Monopterus</taxon>
    </lineage>
</organism>
<evidence type="ECO:0000256" key="12">
    <source>
        <dbReference type="ARBA" id="ARBA00022840"/>
    </source>
</evidence>
<dbReference type="GO" id="GO:0005524">
    <property type="term" value="F:ATP binding"/>
    <property type="evidence" value="ECO:0007669"/>
    <property type="project" value="UniProtKB-KW"/>
</dbReference>
<evidence type="ECO:0000256" key="15">
    <source>
        <dbReference type="ARBA" id="ARBA00023049"/>
    </source>
</evidence>
<dbReference type="FunFam" id="1.20.58.760:FF:000003">
    <property type="entry name" value="AFG3-like AAA ATPase 2"/>
    <property type="match status" value="1"/>
</dbReference>
<dbReference type="GeneID" id="109962838"/>
<dbReference type="InterPro" id="IPR037219">
    <property type="entry name" value="Peptidase_M41-like"/>
</dbReference>
<dbReference type="GO" id="GO:0046872">
    <property type="term" value="F:metal ion binding"/>
    <property type="evidence" value="ECO:0007669"/>
    <property type="project" value="UniProtKB-KW"/>
</dbReference>
<evidence type="ECO:0000256" key="14">
    <source>
        <dbReference type="ARBA" id="ARBA00022989"/>
    </source>
</evidence>
<feature type="transmembrane region" description="Helical" evidence="20">
    <location>
        <begin position="273"/>
        <end position="291"/>
    </location>
</feature>
<feature type="compositionally biased region" description="Basic and acidic residues" evidence="19">
    <location>
        <begin position="114"/>
        <end position="138"/>
    </location>
</feature>
<evidence type="ECO:0000256" key="20">
    <source>
        <dbReference type="SAM" id="Phobius"/>
    </source>
</evidence>
<evidence type="ECO:0000256" key="6">
    <source>
        <dbReference type="ARBA" id="ARBA00022692"/>
    </source>
</evidence>
<evidence type="ECO:0000256" key="8">
    <source>
        <dbReference type="ARBA" id="ARBA00022741"/>
    </source>
</evidence>
<keyword evidence="15" id="KW-0482">Metalloprotease</keyword>
<evidence type="ECO:0000256" key="9">
    <source>
        <dbReference type="ARBA" id="ARBA00022792"/>
    </source>
</evidence>
<evidence type="ECO:0000256" key="7">
    <source>
        <dbReference type="ARBA" id="ARBA00022723"/>
    </source>
</evidence>
<keyword evidence="7" id="KW-0479">Metal-binding</keyword>
<dbReference type="AlphaFoldDB" id="A0A3Q3IEM5"/>
<dbReference type="Pfam" id="PF17862">
    <property type="entry name" value="AAA_lid_3"/>
    <property type="match status" value="1"/>
</dbReference>
<dbReference type="RefSeq" id="XP_020460550.1">
    <property type="nucleotide sequence ID" value="XM_020604894.1"/>
</dbReference>
<sequence length="843" mass="94744">MMGQRSPVRVARVRRIRVRDGMGVLGLLSVGVGPFRNQVRTFRTWSRQDLSIMFTTLRSSNALIMKLSLMQRRCGGLYQHSFPLARLLSANKPPRGFEKFYPKNKESTGVNKSVENETTREQDPLGREGRDTHDDRNQRQTGGKKKSRWWTRFQQDFPLDQKAIQNLAAGAAGMASAFLYFYFRGTGVQVSWKDFVNHYLRRGLVGHLEVVNKQYVKVFPAHGVNISDVSYLWFNIGSVDSFEHNLEMAEQELGLSSTHKVPVFYRSECGGTFLFSALPALLLVSFLLFAFHQGPLAGRCGGRGQANPFSMSKSKAKIIKDNISLRFKDVAGCEEAKLEILEFINFLKNPRQYQDLGARIPKGAVLSGPPGTGKTLLAKATAGEANVPFITVNGSEFQDMFVGVGPARVRDMFAMARKNAPCILFIDEIDAVGRKRGTGSFGDQSEQENTLNQLLVEMDGFNNNTDVVVLAGTNRADILDPALIRPGRFDRHIYIGPPDIKGRSSIFKVHLRPLKLDSSIEVEAFARKLAALTPGFTGADIANVCNEAALIAARHLDRHIRAKHCEQAVERTIGGVEKRTLVLQLPEKTTVAYHEAGHAVAGWFLEHADPLLRVSIVPRGKGLAYAQYLPNEQYLFTQEQLFDRMCMMLGGRVAEQIFFHQITTEAHDDLRKVTQSAYAQVVQFGMNEAVGSVSFDLHKQGDIVIEKPYSEPTAQLIDHEVRLLIDAAFQRTLQLVTDKKELVEKVAKRLLEKEILDKADMMELLGSRPFQKKSSYEDFVEGLGEFEEDTSLPKGLQHWKMNKGDEKQKQNQQNKYTCRWSCSHRANIPLDSGEYPTTWWVVP</sequence>
<evidence type="ECO:0000256" key="18">
    <source>
        <dbReference type="ARBA" id="ARBA00048778"/>
    </source>
</evidence>
<evidence type="ECO:0000256" key="11">
    <source>
        <dbReference type="ARBA" id="ARBA00022833"/>
    </source>
</evidence>
<keyword evidence="14 20" id="KW-1133">Transmembrane helix</keyword>
<dbReference type="STRING" id="43700.ENSMALP00000002607"/>
<proteinExistence type="inferred from homology"/>
<dbReference type="PROSITE" id="PS00674">
    <property type="entry name" value="AAA"/>
    <property type="match status" value="1"/>
</dbReference>
<keyword evidence="9" id="KW-0999">Mitochondrion inner membrane</keyword>
<keyword evidence="5" id="KW-0645">Protease</keyword>
<dbReference type="NCBIfam" id="TIGR01241">
    <property type="entry name" value="FtsH_fam"/>
    <property type="match status" value="1"/>
</dbReference>
<dbReference type="InterPro" id="IPR027417">
    <property type="entry name" value="P-loop_NTPase"/>
</dbReference>
<feature type="domain" description="AAA+ ATPase" evidence="21">
    <location>
        <begin position="360"/>
        <end position="499"/>
    </location>
</feature>
<dbReference type="GO" id="GO:0004222">
    <property type="term" value="F:metalloendopeptidase activity"/>
    <property type="evidence" value="ECO:0007669"/>
    <property type="project" value="InterPro"/>
</dbReference>
<comment type="cofactor">
    <cofactor evidence="1">
        <name>Zn(2+)</name>
        <dbReference type="ChEBI" id="CHEBI:29105"/>
    </cofactor>
</comment>
<dbReference type="HAMAP" id="MF_01458">
    <property type="entry name" value="FtsH"/>
    <property type="match status" value="1"/>
</dbReference>
<keyword evidence="13" id="KW-0809">Transit peptide</keyword>
<dbReference type="Gene3D" id="3.40.50.300">
    <property type="entry name" value="P-loop containing nucleotide triphosphate hydrolases"/>
    <property type="match status" value="1"/>
</dbReference>
<evidence type="ECO:0000256" key="17">
    <source>
        <dbReference type="ARBA" id="ARBA00023136"/>
    </source>
</evidence>
<dbReference type="GO" id="GO:0034982">
    <property type="term" value="P:mitochondrial protein processing"/>
    <property type="evidence" value="ECO:0007669"/>
    <property type="project" value="TreeGrafter"/>
</dbReference>
<evidence type="ECO:0000256" key="19">
    <source>
        <dbReference type="SAM" id="MobiDB-lite"/>
    </source>
</evidence>
<dbReference type="SMART" id="SM00382">
    <property type="entry name" value="AAA"/>
    <property type="match status" value="1"/>
</dbReference>
<dbReference type="InterPro" id="IPR003960">
    <property type="entry name" value="ATPase_AAA_CS"/>
</dbReference>
<evidence type="ECO:0000256" key="16">
    <source>
        <dbReference type="ARBA" id="ARBA00023128"/>
    </source>
</evidence>
<comment type="similarity">
    <text evidence="4">In the N-terminal section; belongs to the AAA ATPase family.</text>
</comment>
<dbReference type="SUPFAM" id="SSF140990">
    <property type="entry name" value="FtsH protease domain-like"/>
    <property type="match status" value="1"/>
</dbReference>
<feature type="transmembrane region" description="Helical" evidence="20">
    <location>
        <begin position="163"/>
        <end position="183"/>
    </location>
</feature>
<keyword evidence="11" id="KW-0862">Zinc</keyword>
<dbReference type="Proteomes" id="UP000261600">
    <property type="component" value="Unplaced"/>
</dbReference>
<dbReference type="InterPro" id="IPR000642">
    <property type="entry name" value="Peptidase_M41"/>
</dbReference>
<dbReference type="InterPro" id="IPR041569">
    <property type="entry name" value="AAA_lid_3"/>
</dbReference>
<accession>A0A3Q3IEM5</accession>
<dbReference type="GO" id="GO:0016887">
    <property type="term" value="F:ATP hydrolysis activity"/>
    <property type="evidence" value="ECO:0007669"/>
    <property type="project" value="InterPro"/>
</dbReference>
<comment type="similarity">
    <text evidence="3">In the C-terminal section; belongs to the peptidase M41 family.</text>
</comment>
<reference evidence="22" key="2">
    <citation type="submission" date="2025-09" db="UniProtKB">
        <authorList>
            <consortium name="Ensembl"/>
        </authorList>
    </citation>
    <scope>IDENTIFICATION</scope>
</reference>
<dbReference type="GO" id="GO:0004176">
    <property type="term" value="F:ATP-dependent peptidase activity"/>
    <property type="evidence" value="ECO:0007669"/>
    <property type="project" value="InterPro"/>
</dbReference>
<comment type="catalytic activity">
    <reaction evidence="18">
        <text>ATP + H2O = ADP + phosphate + H(+)</text>
        <dbReference type="Rhea" id="RHEA:13065"/>
        <dbReference type="ChEBI" id="CHEBI:15377"/>
        <dbReference type="ChEBI" id="CHEBI:15378"/>
        <dbReference type="ChEBI" id="CHEBI:30616"/>
        <dbReference type="ChEBI" id="CHEBI:43474"/>
        <dbReference type="ChEBI" id="CHEBI:456216"/>
    </reaction>
    <physiologicalReaction direction="left-to-right" evidence="18">
        <dbReference type="Rhea" id="RHEA:13066"/>
    </physiologicalReaction>
</comment>
<dbReference type="CDD" id="cd19501">
    <property type="entry name" value="RecA-like_FtsH"/>
    <property type="match status" value="1"/>
</dbReference>
<dbReference type="InterPro" id="IPR005936">
    <property type="entry name" value="FtsH"/>
</dbReference>
<protein>
    <recommendedName>
        <fullName evidence="21">AAA+ ATPase domain-containing protein</fullName>
    </recommendedName>
</protein>
<dbReference type="PANTHER" id="PTHR43655">
    <property type="entry name" value="ATP-DEPENDENT PROTEASE"/>
    <property type="match status" value="1"/>
</dbReference>
<reference evidence="22" key="1">
    <citation type="submission" date="2025-08" db="UniProtKB">
        <authorList>
            <consortium name="Ensembl"/>
        </authorList>
    </citation>
    <scope>IDENTIFICATION</scope>
</reference>
<dbReference type="PANTHER" id="PTHR43655:SF7">
    <property type="entry name" value="AFG3-LIKE PROTEIN 1"/>
    <property type="match status" value="1"/>
</dbReference>
<evidence type="ECO:0000256" key="1">
    <source>
        <dbReference type="ARBA" id="ARBA00001947"/>
    </source>
</evidence>
<evidence type="ECO:0000256" key="5">
    <source>
        <dbReference type="ARBA" id="ARBA00022670"/>
    </source>
</evidence>
<dbReference type="GO" id="GO:0005745">
    <property type="term" value="C:m-AAA complex"/>
    <property type="evidence" value="ECO:0007669"/>
    <property type="project" value="UniProtKB-ARBA"/>
</dbReference>
<name>A0A3Q3IEM5_MONAL</name>
<dbReference type="OrthoDB" id="1413014at2759"/>
<dbReference type="FunFam" id="1.10.8.60:FF:000019">
    <property type="entry name" value="AFG3-like AAA ATPase 2"/>
    <property type="match status" value="1"/>
</dbReference>
<dbReference type="FunFam" id="3.40.50.300:FF:000001">
    <property type="entry name" value="ATP-dependent zinc metalloprotease FtsH"/>
    <property type="match status" value="1"/>
</dbReference>
<evidence type="ECO:0000313" key="22">
    <source>
        <dbReference type="Ensembl" id="ENSMALP00000002607.1"/>
    </source>
</evidence>
<evidence type="ECO:0000256" key="2">
    <source>
        <dbReference type="ARBA" id="ARBA00004448"/>
    </source>
</evidence>
<dbReference type="Ensembl" id="ENSMALT00000002684.1">
    <property type="protein sequence ID" value="ENSMALP00000002607.1"/>
    <property type="gene ID" value="ENSMALG00000001966.1"/>
</dbReference>
<keyword evidence="23" id="KW-1185">Reference proteome</keyword>
<dbReference type="SUPFAM" id="SSF52540">
    <property type="entry name" value="P-loop containing nucleoside triphosphate hydrolases"/>
    <property type="match status" value="1"/>
</dbReference>
<dbReference type="InterPro" id="IPR003593">
    <property type="entry name" value="AAA+_ATPase"/>
</dbReference>
<feature type="region of interest" description="Disordered" evidence="19">
    <location>
        <begin position="98"/>
        <end position="147"/>
    </location>
</feature>
<dbReference type="Gene3D" id="3.40.1690.20">
    <property type="match status" value="1"/>
</dbReference>
<dbReference type="InterPro" id="IPR050928">
    <property type="entry name" value="ATP-dep_Zn_Metalloprotease"/>
</dbReference>
<evidence type="ECO:0000259" key="21">
    <source>
        <dbReference type="SMART" id="SM00382"/>
    </source>
</evidence>
<comment type="subcellular location">
    <subcellularLocation>
        <location evidence="2">Mitochondrion inner membrane</location>
        <topology evidence="2">Multi-pass membrane protein</topology>
    </subcellularLocation>
</comment>
<dbReference type="Gene3D" id="1.20.58.760">
    <property type="entry name" value="Peptidase M41"/>
    <property type="match status" value="1"/>
</dbReference>
<dbReference type="Pfam" id="PF00004">
    <property type="entry name" value="AAA"/>
    <property type="match status" value="1"/>
</dbReference>
<evidence type="ECO:0000256" key="3">
    <source>
        <dbReference type="ARBA" id="ARBA00010044"/>
    </source>
</evidence>
<evidence type="ECO:0000256" key="13">
    <source>
        <dbReference type="ARBA" id="ARBA00022946"/>
    </source>
</evidence>
<keyword evidence="10" id="KW-0378">Hydrolase</keyword>
<keyword evidence="16" id="KW-0496">Mitochondrion</keyword>
<dbReference type="KEGG" id="malb:109962838"/>
<keyword evidence="12" id="KW-0067">ATP-binding</keyword>
<dbReference type="InterPro" id="IPR003959">
    <property type="entry name" value="ATPase_AAA_core"/>
</dbReference>
<dbReference type="Pfam" id="PF01434">
    <property type="entry name" value="Peptidase_M41"/>
    <property type="match status" value="1"/>
</dbReference>
<evidence type="ECO:0000256" key="4">
    <source>
        <dbReference type="ARBA" id="ARBA00010550"/>
    </source>
</evidence>
<evidence type="ECO:0000313" key="23">
    <source>
        <dbReference type="Proteomes" id="UP000261600"/>
    </source>
</evidence>